<organism evidence="16 17">
    <name type="scientific">Gambusia affinis</name>
    <name type="common">Western mosquitofish</name>
    <name type="synonym">Heterandria affinis</name>
    <dbReference type="NCBI Taxonomy" id="33528"/>
    <lineage>
        <taxon>Eukaryota</taxon>
        <taxon>Metazoa</taxon>
        <taxon>Chordata</taxon>
        <taxon>Craniata</taxon>
        <taxon>Vertebrata</taxon>
        <taxon>Euteleostomi</taxon>
        <taxon>Actinopterygii</taxon>
        <taxon>Neopterygii</taxon>
        <taxon>Teleostei</taxon>
        <taxon>Neoteleostei</taxon>
        <taxon>Acanthomorphata</taxon>
        <taxon>Ovalentaria</taxon>
        <taxon>Atherinomorphae</taxon>
        <taxon>Cyprinodontiformes</taxon>
        <taxon>Poeciliidae</taxon>
        <taxon>Poeciliinae</taxon>
        <taxon>Gambusia</taxon>
    </lineage>
</organism>
<keyword evidence="6" id="KW-0906">Nuclear pore complex</keyword>
<feature type="zinc finger region" description="C3H1-type" evidence="12">
    <location>
        <begin position="18"/>
        <end position="46"/>
    </location>
</feature>
<evidence type="ECO:0000313" key="17">
    <source>
        <dbReference type="Proteomes" id="UP000250572"/>
    </source>
</evidence>
<dbReference type="Pfam" id="PF14608">
    <property type="entry name" value="zf-CCCH_2"/>
    <property type="match status" value="1"/>
</dbReference>
<dbReference type="PROSITE" id="PS51266">
    <property type="entry name" value="ZF_CHY"/>
    <property type="match status" value="1"/>
</dbReference>
<feature type="zinc finger region" description="C3H1-type" evidence="12">
    <location>
        <begin position="91"/>
        <end position="118"/>
    </location>
</feature>
<dbReference type="EMBL" id="NHOQ01002850">
    <property type="protein sequence ID" value="PWA14256.1"/>
    <property type="molecule type" value="Genomic_DNA"/>
</dbReference>
<dbReference type="PROSITE" id="PS50103">
    <property type="entry name" value="ZF_C3H1"/>
    <property type="match status" value="2"/>
</dbReference>
<feature type="compositionally biased region" description="Basic and acidic residues" evidence="13">
    <location>
        <begin position="325"/>
        <end position="336"/>
    </location>
</feature>
<dbReference type="Gene3D" id="3.30.1370.210">
    <property type="match status" value="1"/>
</dbReference>
<keyword evidence="4 11" id="KW-0863">Zinc-finger</keyword>
<evidence type="ECO:0000256" key="13">
    <source>
        <dbReference type="SAM" id="MobiDB-lite"/>
    </source>
</evidence>
<evidence type="ECO:0000256" key="2">
    <source>
        <dbReference type="ARBA" id="ARBA00004567"/>
    </source>
</evidence>
<dbReference type="GO" id="GO:0008270">
    <property type="term" value="F:zinc ion binding"/>
    <property type="evidence" value="ECO:0007669"/>
    <property type="project" value="UniProtKB-KW"/>
</dbReference>
<evidence type="ECO:0000256" key="12">
    <source>
        <dbReference type="PROSITE-ProRule" id="PRU00723"/>
    </source>
</evidence>
<dbReference type="InterPro" id="IPR000571">
    <property type="entry name" value="Znf_CCCH"/>
</dbReference>
<comment type="caution">
    <text evidence="16">The sequence shown here is derived from an EMBL/GenBank/DDBJ whole genome shotgun (WGS) entry which is preliminary data.</text>
</comment>
<comment type="function">
    <text evidence="8">Required for the export of mRNAs containing poly(A) tails from the nucleus into the cytoplasm.</text>
</comment>
<dbReference type="GO" id="GO:0031965">
    <property type="term" value="C:nuclear membrane"/>
    <property type="evidence" value="ECO:0007669"/>
    <property type="project" value="UniProtKB-SubCell"/>
</dbReference>
<feature type="domain" description="C3H1-type" evidence="14">
    <location>
        <begin position="18"/>
        <end position="46"/>
    </location>
</feature>
<dbReference type="STRING" id="33528.ENSGAFP00000001333"/>
<evidence type="ECO:0000256" key="4">
    <source>
        <dbReference type="ARBA" id="ARBA00022771"/>
    </source>
</evidence>
<keyword evidence="6" id="KW-0653">Protein transport</keyword>
<gene>
    <name evidence="16" type="ORF">CCH79_00012212</name>
</gene>
<keyword evidence="17" id="KW-1185">Reference proteome</keyword>
<dbReference type="SUPFAM" id="SSF161219">
    <property type="entry name" value="CHY zinc finger-like"/>
    <property type="match status" value="1"/>
</dbReference>
<dbReference type="PANTHER" id="PTHR46527">
    <property type="entry name" value="NUCLEOPORIN-LIKE PROTEIN 2"/>
    <property type="match status" value="1"/>
</dbReference>
<evidence type="ECO:0000259" key="14">
    <source>
        <dbReference type="PROSITE" id="PS50103"/>
    </source>
</evidence>
<proteinExistence type="predicted"/>
<evidence type="ECO:0000259" key="15">
    <source>
        <dbReference type="PROSITE" id="PS51266"/>
    </source>
</evidence>
<keyword evidence="7" id="KW-0539">Nucleus</keyword>
<keyword evidence="6" id="KW-0813">Transport</keyword>
<keyword evidence="6" id="KW-0811">Translocation</keyword>
<evidence type="ECO:0000256" key="10">
    <source>
        <dbReference type="ARBA" id="ARBA00042384"/>
    </source>
</evidence>
<evidence type="ECO:0000313" key="16">
    <source>
        <dbReference type="EMBL" id="PWA14256.1"/>
    </source>
</evidence>
<feature type="domain" description="CHY-type" evidence="15">
    <location>
        <begin position="516"/>
        <end position="584"/>
    </location>
</feature>
<keyword evidence="6" id="KW-0509">mRNA transport</keyword>
<accession>A0A315UQD8</accession>
<feature type="region of interest" description="Disordered" evidence="13">
    <location>
        <begin position="315"/>
        <end position="357"/>
    </location>
</feature>
<evidence type="ECO:0000256" key="5">
    <source>
        <dbReference type="ARBA" id="ARBA00022833"/>
    </source>
</evidence>
<dbReference type="SUPFAM" id="SSF90229">
    <property type="entry name" value="CCCH zinc finger"/>
    <property type="match status" value="2"/>
</dbReference>
<evidence type="ECO:0000256" key="1">
    <source>
        <dbReference type="ARBA" id="ARBA00004335"/>
    </source>
</evidence>
<evidence type="ECO:0000256" key="7">
    <source>
        <dbReference type="ARBA" id="ARBA00023242"/>
    </source>
</evidence>
<evidence type="ECO:0000256" key="3">
    <source>
        <dbReference type="ARBA" id="ARBA00022723"/>
    </source>
</evidence>
<evidence type="ECO:0000256" key="8">
    <source>
        <dbReference type="ARBA" id="ARBA00037262"/>
    </source>
</evidence>
<protein>
    <recommendedName>
        <fullName evidence="9">Nucleoporin NUP42</fullName>
    </recommendedName>
    <alternativeName>
        <fullName evidence="10">Nucleoporin-like protein 2</fullName>
    </alternativeName>
</protein>
<reference evidence="16 17" key="1">
    <citation type="journal article" date="2018" name="G3 (Bethesda)">
        <title>A High-Quality Reference Genome for the Invasive Mosquitofish Gambusia affinis Using a Chicago Library.</title>
        <authorList>
            <person name="Hoffberg S.L."/>
            <person name="Troendle N.J."/>
            <person name="Glenn T.C."/>
            <person name="Mahmud O."/>
            <person name="Louha S."/>
            <person name="Chalopin D."/>
            <person name="Bennetzen J.L."/>
            <person name="Mauricio R."/>
        </authorList>
    </citation>
    <scope>NUCLEOTIDE SEQUENCE [LARGE SCALE GENOMIC DNA]</scope>
    <source>
        <strain evidence="16">NE01/NJP1002.9</strain>
        <tissue evidence="16">Muscle</tissue>
    </source>
</reference>
<feature type="region of interest" description="Disordered" evidence="13">
    <location>
        <begin position="612"/>
        <end position="631"/>
    </location>
</feature>
<evidence type="ECO:0000256" key="9">
    <source>
        <dbReference type="ARBA" id="ARBA00039886"/>
    </source>
</evidence>
<dbReference type="InterPro" id="IPR036855">
    <property type="entry name" value="Znf_CCCH_sf"/>
</dbReference>
<dbReference type="Proteomes" id="UP000250572">
    <property type="component" value="Unassembled WGS sequence"/>
</dbReference>
<evidence type="ECO:0000256" key="11">
    <source>
        <dbReference type="PROSITE-ProRule" id="PRU00601"/>
    </source>
</evidence>
<dbReference type="GO" id="GO:0005643">
    <property type="term" value="C:nuclear pore"/>
    <property type="evidence" value="ECO:0007669"/>
    <property type="project" value="UniProtKB-SubCell"/>
</dbReference>
<evidence type="ECO:0000256" key="6">
    <source>
        <dbReference type="ARBA" id="ARBA00023132"/>
    </source>
</evidence>
<dbReference type="InterPro" id="IPR051767">
    <property type="entry name" value="Nucleoporin_NUP42"/>
</dbReference>
<feature type="domain" description="C3H1-type" evidence="14">
    <location>
        <begin position="91"/>
        <end position="118"/>
    </location>
</feature>
<sequence>MENEGEVKTDEKKAESFPQTQQLCRFFSQGRHCHFGKKCRFLHAREDGKGHEKKNFESPCQPDFTPPTSLDCGQLMGDNLPLTHNPKIAPGSARPPCRYFLSGHCTMEDRCRFWHPPQLPQLDDPSAAAIQSKPTPRHRPVPHPGGLQEVKLCEMNEDMAKQLRDTEIKQLKKRFPKDQLIIQERSDGKLTYYRVSVEATDPDWPFDLKEVDIMVSFPDNYPLEIFTLEIPLDQNLPSVMAKHVQQASLEWLQAKHATNQLLGKVELLFRPFLRWLDRSLERLFTEGARQLKKDIDLEKAGLQFITYQELQISVTETSDPASGDEDARNSTEKTEDVESEEEEHQKPIQSDEGQLQEEDVSHLVENIKISDPRRGTEVKLLGLRLGENTATVIAQQITVCLQCNRCKVTADLTLTGRTACSAQCEKCNAGINAAFRPCMIHHYSDVLGYLDLQNATASDLVLQDCDLTVGCLSCSQEIPVEVRVPSATKQLEIRQSRRGSRCRIKERVNITSRAIAGSGIVPIPWETISPHIARFPCCGRAYACDVCHDENQDHPMELATRMICGFCAKEQPYGNGKPCISCGSMMTRGTRTSHWEGGLGCRNKIKMSRNDRQKYTSTNKTVSRKAASEKK</sequence>
<dbReference type="Pfam" id="PF00642">
    <property type="entry name" value="zf-CCCH"/>
    <property type="match status" value="1"/>
</dbReference>
<dbReference type="InterPro" id="IPR037274">
    <property type="entry name" value="Znf_CHY_sf"/>
</dbReference>
<dbReference type="PANTHER" id="PTHR46527:SF1">
    <property type="entry name" value="NUCLEOPORIN NUP42"/>
    <property type="match status" value="1"/>
</dbReference>
<dbReference type="SMART" id="SM00356">
    <property type="entry name" value="ZnF_C3H1"/>
    <property type="match status" value="2"/>
</dbReference>
<comment type="subcellular location">
    <subcellularLocation>
        <location evidence="1">Nucleus membrane</location>
        <topology evidence="1">Peripheral membrane protein</topology>
        <orientation evidence="1">Cytoplasmic side</orientation>
    </subcellularLocation>
    <subcellularLocation>
        <location evidence="2">Nucleus</location>
        <location evidence="2">Nuclear pore complex</location>
    </subcellularLocation>
</comment>
<dbReference type="InterPro" id="IPR008913">
    <property type="entry name" value="Znf_CHY"/>
</dbReference>
<name>A0A315UQD8_GAMAF</name>
<dbReference type="AlphaFoldDB" id="A0A315UQD8"/>
<dbReference type="Pfam" id="PF05495">
    <property type="entry name" value="zf-CHY"/>
    <property type="match status" value="1"/>
</dbReference>
<keyword evidence="5 12" id="KW-0862">Zinc</keyword>
<keyword evidence="3 12" id="KW-0479">Metal-binding</keyword>